<protein>
    <recommendedName>
        <fullName evidence="3">MATH domain-containing protein</fullName>
    </recommendedName>
</protein>
<dbReference type="Proteomes" id="UP000499080">
    <property type="component" value="Unassembled WGS sequence"/>
</dbReference>
<dbReference type="EMBL" id="BGPR01000395">
    <property type="protein sequence ID" value="GBM17869.1"/>
    <property type="molecule type" value="Genomic_DNA"/>
</dbReference>
<evidence type="ECO:0000313" key="1">
    <source>
        <dbReference type="EMBL" id="GBM17869.1"/>
    </source>
</evidence>
<evidence type="ECO:0000313" key="2">
    <source>
        <dbReference type="Proteomes" id="UP000499080"/>
    </source>
</evidence>
<sequence>MASCEEHARPHFTFIWTLENVTEMTYLDFTSPSFVADAIDACGWCLVLWERKGKILCRPCKSHVYCDNTEDCGDESVEIEYETAIITANGSVLNEKRQKKRLESICYNLLRLSSGVGENMLLKEKDKSNLKGILTIRCRMWKPGNESCEPGFCFAHSRLKQERRYFTWSIPEFSSLAIGQRRTFHLQITPKGDFLRVLDLYLQCDDGEDKVYIEKPKKFPYELFCKISVVDAGGNVACSKFISDDAALINLSKLMSNKTLYLPNDVLYLRCECQVDFGVVSNRIENYKQFSMPTSSHIIGTAAMTDDWSEKVSCCPCCCPLKKVVKKYYENGKLTDINLRAGNEIVQEKQRDENLKSEALMFILQHDSEILSSDDWKNFKKKNPMLAMDAMQYVYCLRRAASVICKKVLEERNSVDSD</sequence>
<keyword evidence="2" id="KW-1185">Reference proteome</keyword>
<gene>
    <name evidence="1" type="ORF">AVEN_260191_1</name>
</gene>
<proteinExistence type="predicted"/>
<dbReference type="AlphaFoldDB" id="A0A4Y2DNW0"/>
<accession>A0A4Y2DNW0</accession>
<dbReference type="SUPFAM" id="SSF49599">
    <property type="entry name" value="TRAF domain-like"/>
    <property type="match status" value="1"/>
</dbReference>
<dbReference type="Gene3D" id="1.25.40.420">
    <property type="match status" value="1"/>
</dbReference>
<organism evidence="1 2">
    <name type="scientific">Araneus ventricosus</name>
    <name type="common">Orbweaver spider</name>
    <name type="synonym">Epeira ventricosa</name>
    <dbReference type="NCBI Taxonomy" id="182803"/>
    <lineage>
        <taxon>Eukaryota</taxon>
        <taxon>Metazoa</taxon>
        <taxon>Ecdysozoa</taxon>
        <taxon>Arthropoda</taxon>
        <taxon>Chelicerata</taxon>
        <taxon>Arachnida</taxon>
        <taxon>Araneae</taxon>
        <taxon>Araneomorphae</taxon>
        <taxon>Entelegynae</taxon>
        <taxon>Araneoidea</taxon>
        <taxon>Araneidae</taxon>
        <taxon>Araneus</taxon>
    </lineage>
</organism>
<evidence type="ECO:0008006" key="3">
    <source>
        <dbReference type="Google" id="ProtNLM"/>
    </source>
</evidence>
<comment type="caution">
    <text evidence="1">The sequence shown here is derived from an EMBL/GenBank/DDBJ whole genome shotgun (WGS) entry which is preliminary data.</text>
</comment>
<reference evidence="1 2" key="1">
    <citation type="journal article" date="2019" name="Sci. Rep.">
        <title>Orb-weaving spider Araneus ventricosus genome elucidates the spidroin gene catalogue.</title>
        <authorList>
            <person name="Kono N."/>
            <person name="Nakamura H."/>
            <person name="Ohtoshi R."/>
            <person name="Moran D.A.P."/>
            <person name="Shinohara A."/>
            <person name="Yoshida Y."/>
            <person name="Fujiwara M."/>
            <person name="Mori M."/>
            <person name="Tomita M."/>
            <person name="Arakawa K."/>
        </authorList>
    </citation>
    <scope>NUCLEOTIDE SEQUENCE [LARGE SCALE GENOMIC DNA]</scope>
</reference>
<dbReference type="OrthoDB" id="6359816at2759"/>
<name>A0A4Y2DNW0_ARAVE</name>